<organism evidence="10 11">
    <name type="scientific">Aspergillus wentii DTO 134E9</name>
    <dbReference type="NCBI Taxonomy" id="1073089"/>
    <lineage>
        <taxon>Eukaryota</taxon>
        <taxon>Fungi</taxon>
        <taxon>Dikarya</taxon>
        <taxon>Ascomycota</taxon>
        <taxon>Pezizomycotina</taxon>
        <taxon>Eurotiomycetes</taxon>
        <taxon>Eurotiomycetidae</taxon>
        <taxon>Eurotiales</taxon>
        <taxon>Aspergillaceae</taxon>
        <taxon>Aspergillus</taxon>
        <taxon>Aspergillus subgen. Cremei</taxon>
    </lineage>
</organism>
<evidence type="ECO:0000313" key="11">
    <source>
        <dbReference type="Proteomes" id="UP000184383"/>
    </source>
</evidence>
<proteinExistence type="inferred from homology"/>
<dbReference type="Gene3D" id="3.10.120.10">
    <property type="entry name" value="Cytochrome b5-like heme/steroid binding domain"/>
    <property type="match status" value="1"/>
</dbReference>
<keyword evidence="8" id="KW-1133">Transmembrane helix</keyword>
<evidence type="ECO:0000256" key="6">
    <source>
        <dbReference type="ARBA" id="ARBA00038168"/>
    </source>
</evidence>
<dbReference type="EMBL" id="KV878212">
    <property type="protein sequence ID" value="OJJ36129.1"/>
    <property type="molecule type" value="Genomic_DNA"/>
</dbReference>
<dbReference type="InterPro" id="IPR050668">
    <property type="entry name" value="Cytochrome_b5"/>
</dbReference>
<evidence type="ECO:0000256" key="2">
    <source>
        <dbReference type="ARBA" id="ARBA00022617"/>
    </source>
</evidence>
<keyword evidence="2" id="KW-0349">Heme</keyword>
<comment type="similarity">
    <text evidence="6">Belongs to the cytochrome b5 family.</text>
</comment>
<keyword evidence="8" id="KW-0472">Membrane</keyword>
<dbReference type="SUPFAM" id="SSF55856">
    <property type="entry name" value="Cytochrome b5-like heme/steroid binding domain"/>
    <property type="match status" value="1"/>
</dbReference>
<keyword evidence="4" id="KW-0256">Endoplasmic reticulum</keyword>
<evidence type="ECO:0000256" key="5">
    <source>
        <dbReference type="ARBA" id="ARBA00023004"/>
    </source>
</evidence>
<feature type="region of interest" description="Disordered" evidence="7">
    <location>
        <begin position="200"/>
        <end position="225"/>
    </location>
</feature>
<feature type="transmembrane region" description="Helical" evidence="8">
    <location>
        <begin position="172"/>
        <end position="191"/>
    </location>
</feature>
<feature type="transmembrane region" description="Helical" evidence="8">
    <location>
        <begin position="134"/>
        <end position="152"/>
    </location>
</feature>
<name>A0A1L9RMF1_ASPWE</name>
<dbReference type="GO" id="GO:0020037">
    <property type="term" value="F:heme binding"/>
    <property type="evidence" value="ECO:0007669"/>
    <property type="project" value="TreeGrafter"/>
</dbReference>
<evidence type="ECO:0000259" key="9">
    <source>
        <dbReference type="PROSITE" id="PS50255"/>
    </source>
</evidence>
<dbReference type="Pfam" id="PF00173">
    <property type="entry name" value="Cyt-b5"/>
    <property type="match status" value="1"/>
</dbReference>
<comment type="subcellular location">
    <subcellularLocation>
        <location evidence="1">Endoplasmic reticulum</location>
    </subcellularLocation>
</comment>
<dbReference type="PANTHER" id="PTHR19359:SF129">
    <property type="entry name" value="CYTOCHROME B5 ISOFORM B"/>
    <property type="match status" value="1"/>
</dbReference>
<dbReference type="GO" id="GO:0005783">
    <property type="term" value="C:endoplasmic reticulum"/>
    <property type="evidence" value="ECO:0007669"/>
    <property type="project" value="UniProtKB-SubCell"/>
</dbReference>
<dbReference type="AlphaFoldDB" id="A0A1L9RMF1"/>
<dbReference type="GO" id="GO:0046872">
    <property type="term" value="F:metal ion binding"/>
    <property type="evidence" value="ECO:0007669"/>
    <property type="project" value="UniProtKB-KW"/>
</dbReference>
<evidence type="ECO:0000313" key="10">
    <source>
        <dbReference type="EMBL" id="OJJ36129.1"/>
    </source>
</evidence>
<evidence type="ECO:0000256" key="7">
    <source>
        <dbReference type="SAM" id="MobiDB-lite"/>
    </source>
</evidence>
<dbReference type="RefSeq" id="XP_040689805.1">
    <property type="nucleotide sequence ID" value="XM_040830996.1"/>
</dbReference>
<dbReference type="InterPro" id="IPR036400">
    <property type="entry name" value="Cyt_B5-like_heme/steroid_sf"/>
</dbReference>
<dbReference type="VEuPathDB" id="FungiDB:ASPWEDRAFT_172916"/>
<protein>
    <recommendedName>
        <fullName evidence="9">Cytochrome b5 heme-binding domain-containing protein</fullName>
    </recommendedName>
</protein>
<evidence type="ECO:0000256" key="3">
    <source>
        <dbReference type="ARBA" id="ARBA00022723"/>
    </source>
</evidence>
<dbReference type="Proteomes" id="UP000184383">
    <property type="component" value="Unassembled WGS sequence"/>
</dbReference>
<evidence type="ECO:0000256" key="1">
    <source>
        <dbReference type="ARBA" id="ARBA00004240"/>
    </source>
</evidence>
<dbReference type="SMART" id="SM01117">
    <property type="entry name" value="Cyt-b5"/>
    <property type="match status" value="1"/>
</dbReference>
<dbReference type="OrthoDB" id="260519at2759"/>
<reference evidence="11" key="1">
    <citation type="journal article" date="2017" name="Genome Biol.">
        <title>Comparative genomics reveals high biological diversity and specific adaptations in the industrially and medically important fungal genus Aspergillus.</title>
        <authorList>
            <person name="de Vries R.P."/>
            <person name="Riley R."/>
            <person name="Wiebenga A."/>
            <person name="Aguilar-Osorio G."/>
            <person name="Amillis S."/>
            <person name="Uchima C.A."/>
            <person name="Anderluh G."/>
            <person name="Asadollahi M."/>
            <person name="Askin M."/>
            <person name="Barry K."/>
            <person name="Battaglia E."/>
            <person name="Bayram O."/>
            <person name="Benocci T."/>
            <person name="Braus-Stromeyer S.A."/>
            <person name="Caldana C."/>
            <person name="Canovas D."/>
            <person name="Cerqueira G.C."/>
            <person name="Chen F."/>
            <person name="Chen W."/>
            <person name="Choi C."/>
            <person name="Clum A."/>
            <person name="Dos Santos R.A."/>
            <person name="Damasio A.R."/>
            <person name="Diallinas G."/>
            <person name="Emri T."/>
            <person name="Fekete E."/>
            <person name="Flipphi M."/>
            <person name="Freyberg S."/>
            <person name="Gallo A."/>
            <person name="Gournas C."/>
            <person name="Habgood R."/>
            <person name="Hainaut M."/>
            <person name="Harispe M.L."/>
            <person name="Henrissat B."/>
            <person name="Hilden K.S."/>
            <person name="Hope R."/>
            <person name="Hossain A."/>
            <person name="Karabika E."/>
            <person name="Karaffa L."/>
            <person name="Karanyi Z."/>
            <person name="Krasevec N."/>
            <person name="Kuo A."/>
            <person name="Kusch H."/>
            <person name="LaButti K."/>
            <person name="Lagendijk E.L."/>
            <person name="Lapidus A."/>
            <person name="Levasseur A."/>
            <person name="Lindquist E."/>
            <person name="Lipzen A."/>
            <person name="Logrieco A.F."/>
            <person name="MacCabe A."/>
            <person name="Maekelae M.R."/>
            <person name="Malavazi I."/>
            <person name="Melin P."/>
            <person name="Meyer V."/>
            <person name="Mielnichuk N."/>
            <person name="Miskei M."/>
            <person name="Molnar A.P."/>
            <person name="Mule G."/>
            <person name="Ngan C.Y."/>
            <person name="Orejas M."/>
            <person name="Orosz E."/>
            <person name="Ouedraogo J.P."/>
            <person name="Overkamp K.M."/>
            <person name="Park H.-S."/>
            <person name="Perrone G."/>
            <person name="Piumi F."/>
            <person name="Punt P.J."/>
            <person name="Ram A.F."/>
            <person name="Ramon A."/>
            <person name="Rauscher S."/>
            <person name="Record E."/>
            <person name="Riano-Pachon D.M."/>
            <person name="Robert V."/>
            <person name="Roehrig J."/>
            <person name="Ruller R."/>
            <person name="Salamov A."/>
            <person name="Salih N.S."/>
            <person name="Samson R.A."/>
            <person name="Sandor E."/>
            <person name="Sanguinetti M."/>
            <person name="Schuetze T."/>
            <person name="Sepcic K."/>
            <person name="Shelest E."/>
            <person name="Sherlock G."/>
            <person name="Sophianopoulou V."/>
            <person name="Squina F.M."/>
            <person name="Sun H."/>
            <person name="Susca A."/>
            <person name="Todd R.B."/>
            <person name="Tsang A."/>
            <person name="Unkles S.E."/>
            <person name="van de Wiele N."/>
            <person name="van Rossen-Uffink D."/>
            <person name="Oliveira J.V."/>
            <person name="Vesth T.C."/>
            <person name="Visser J."/>
            <person name="Yu J.-H."/>
            <person name="Zhou M."/>
            <person name="Andersen M.R."/>
            <person name="Archer D.B."/>
            <person name="Baker S.E."/>
            <person name="Benoit I."/>
            <person name="Brakhage A.A."/>
            <person name="Braus G.H."/>
            <person name="Fischer R."/>
            <person name="Frisvad J.C."/>
            <person name="Goldman G.H."/>
            <person name="Houbraken J."/>
            <person name="Oakley B."/>
            <person name="Pocsi I."/>
            <person name="Scazzocchio C."/>
            <person name="Seiboth B."/>
            <person name="vanKuyk P.A."/>
            <person name="Wortman J."/>
            <person name="Dyer P.S."/>
            <person name="Grigoriev I.V."/>
        </authorList>
    </citation>
    <scope>NUCLEOTIDE SEQUENCE [LARGE SCALE GENOMIC DNA]</scope>
    <source>
        <strain evidence="11">DTO 134E9</strain>
    </source>
</reference>
<evidence type="ECO:0000256" key="8">
    <source>
        <dbReference type="SAM" id="Phobius"/>
    </source>
</evidence>
<dbReference type="GeneID" id="63746844"/>
<keyword evidence="8" id="KW-0812">Transmembrane</keyword>
<dbReference type="InterPro" id="IPR001199">
    <property type="entry name" value="Cyt_B5-like_heme/steroid-bd"/>
</dbReference>
<dbReference type="PRINTS" id="PR00363">
    <property type="entry name" value="CYTOCHROMEB5"/>
</dbReference>
<accession>A0A1L9RMF1</accession>
<dbReference type="PROSITE" id="PS50255">
    <property type="entry name" value="CYTOCHROME_B5_2"/>
    <property type="match status" value="1"/>
</dbReference>
<evidence type="ECO:0000256" key="4">
    <source>
        <dbReference type="ARBA" id="ARBA00022824"/>
    </source>
</evidence>
<feature type="domain" description="Cytochrome b5 heme-binding" evidence="9">
    <location>
        <begin position="57"/>
        <end position="108"/>
    </location>
</feature>
<sequence length="225" mass="25067">MFCQCTNEGYLFFDDMTNDHDRVLIYDGAVALQALTYFGVLRVCTYGFLYAVCPETVYNVTKFAKTHPGGEEALNTVAGTDATDAFEDVGHSDAANNLMQSYLIGTVKRNERRRQSEPEAKPANKKEKLSPSEFAFRAIVLALVYSVIRLTAHLWFPMLKSLFTVRSIAEASFGWGFIAATVLCLGVIGFVNRSAAPRVDIHHEPTQPPPQLEAKRPGKRKRRGD</sequence>
<dbReference type="STRING" id="1073089.A0A1L9RMF1"/>
<keyword evidence="5" id="KW-0408">Iron</keyword>
<keyword evidence="3" id="KW-0479">Metal-binding</keyword>
<dbReference type="GO" id="GO:0016020">
    <property type="term" value="C:membrane"/>
    <property type="evidence" value="ECO:0007669"/>
    <property type="project" value="TreeGrafter"/>
</dbReference>
<gene>
    <name evidence="10" type="ORF">ASPWEDRAFT_172916</name>
</gene>
<keyword evidence="11" id="KW-1185">Reference proteome</keyword>
<dbReference type="PANTHER" id="PTHR19359">
    <property type="entry name" value="CYTOCHROME B5"/>
    <property type="match status" value="1"/>
</dbReference>